<feature type="region of interest" description="Disordered" evidence="1">
    <location>
        <begin position="101"/>
        <end position="121"/>
    </location>
</feature>
<feature type="region of interest" description="Disordered" evidence="1">
    <location>
        <begin position="1001"/>
        <end position="1041"/>
    </location>
</feature>
<dbReference type="AlphaFoldDB" id="A0A9P5SEI6"/>
<feature type="compositionally biased region" description="Basic and acidic residues" evidence="1">
    <location>
        <begin position="1022"/>
        <end position="1032"/>
    </location>
</feature>
<feature type="compositionally biased region" description="Polar residues" evidence="1">
    <location>
        <begin position="589"/>
        <end position="603"/>
    </location>
</feature>
<feature type="compositionally biased region" description="Basic and acidic residues" evidence="1">
    <location>
        <begin position="543"/>
        <end position="561"/>
    </location>
</feature>
<feature type="compositionally biased region" description="Low complexity" evidence="1">
    <location>
        <begin position="448"/>
        <end position="457"/>
    </location>
</feature>
<comment type="caution">
    <text evidence="2">The sequence shown here is derived from an EMBL/GenBank/DDBJ whole genome shotgun (WGS) entry which is preliminary data.</text>
</comment>
<feature type="compositionally biased region" description="Low complexity" evidence="1">
    <location>
        <begin position="762"/>
        <end position="784"/>
    </location>
</feature>
<feature type="compositionally biased region" description="Polar residues" evidence="1">
    <location>
        <begin position="423"/>
        <end position="441"/>
    </location>
</feature>
<feature type="compositionally biased region" description="Basic and acidic residues" evidence="1">
    <location>
        <begin position="473"/>
        <end position="487"/>
    </location>
</feature>
<feature type="compositionally biased region" description="Basic and acidic residues" evidence="1">
    <location>
        <begin position="742"/>
        <end position="751"/>
    </location>
</feature>
<evidence type="ECO:0000256" key="1">
    <source>
        <dbReference type="SAM" id="MobiDB-lite"/>
    </source>
</evidence>
<evidence type="ECO:0000313" key="3">
    <source>
        <dbReference type="Proteomes" id="UP000696485"/>
    </source>
</evidence>
<feature type="region of interest" description="Disordered" evidence="1">
    <location>
        <begin position="410"/>
        <end position="569"/>
    </location>
</feature>
<accession>A0A9P5SEI6</accession>
<gene>
    <name evidence="2" type="ORF">BG006_009340</name>
</gene>
<feature type="region of interest" description="Disordered" evidence="1">
    <location>
        <begin position="582"/>
        <end position="642"/>
    </location>
</feature>
<proteinExistence type="predicted"/>
<organism evidence="2 3">
    <name type="scientific">Podila minutissima</name>
    <dbReference type="NCBI Taxonomy" id="64525"/>
    <lineage>
        <taxon>Eukaryota</taxon>
        <taxon>Fungi</taxon>
        <taxon>Fungi incertae sedis</taxon>
        <taxon>Mucoromycota</taxon>
        <taxon>Mortierellomycotina</taxon>
        <taxon>Mortierellomycetes</taxon>
        <taxon>Mortierellales</taxon>
        <taxon>Mortierellaceae</taxon>
        <taxon>Podila</taxon>
    </lineage>
</organism>
<feature type="compositionally biased region" description="Pro residues" evidence="1">
    <location>
        <begin position="1003"/>
        <end position="1020"/>
    </location>
</feature>
<keyword evidence="3" id="KW-1185">Reference proteome</keyword>
<dbReference type="EMBL" id="JAAAUY010000676">
    <property type="protein sequence ID" value="KAF9327325.1"/>
    <property type="molecule type" value="Genomic_DNA"/>
</dbReference>
<feature type="compositionally biased region" description="Polar residues" evidence="1">
    <location>
        <begin position="502"/>
        <end position="542"/>
    </location>
</feature>
<feature type="compositionally biased region" description="Basic and acidic residues" evidence="1">
    <location>
        <begin position="792"/>
        <end position="808"/>
    </location>
</feature>
<reference evidence="2" key="1">
    <citation type="journal article" date="2020" name="Fungal Divers.">
        <title>Resolving the Mortierellaceae phylogeny through synthesis of multi-gene phylogenetics and phylogenomics.</title>
        <authorList>
            <person name="Vandepol N."/>
            <person name="Liber J."/>
            <person name="Desiro A."/>
            <person name="Na H."/>
            <person name="Kennedy M."/>
            <person name="Barry K."/>
            <person name="Grigoriev I.V."/>
            <person name="Miller A.N."/>
            <person name="O'Donnell K."/>
            <person name="Stajich J.E."/>
            <person name="Bonito G."/>
        </authorList>
    </citation>
    <scope>NUCLEOTIDE SEQUENCE</scope>
    <source>
        <strain evidence="2">NVP1</strain>
    </source>
</reference>
<dbReference type="Proteomes" id="UP000696485">
    <property type="component" value="Unassembled WGS sequence"/>
</dbReference>
<feature type="region of interest" description="Disordered" evidence="1">
    <location>
        <begin position="928"/>
        <end position="962"/>
    </location>
</feature>
<feature type="compositionally biased region" description="Basic and acidic residues" evidence="1">
    <location>
        <begin position="721"/>
        <end position="731"/>
    </location>
</feature>
<protein>
    <submittedName>
        <fullName evidence="2">Uncharacterized protein</fullName>
    </submittedName>
</protein>
<feature type="region of interest" description="Disordered" evidence="1">
    <location>
        <begin position="657"/>
        <end position="808"/>
    </location>
</feature>
<sequence length="1123" mass="122875">MTELLWHPIPGRLQSVSVADKAHIWGVTLDLQLARFNTKTQQWQLVSYGYGYEFDDDGVRVGGAGEQNDCGAVAELRDGDLGFLVQFAECGRKVGHRLEADEHEYEAGGGAGGGEEDEDMDSTVKVSAAMDGTVVRLDKTLKAWFLITPQNEEIWGLSDCGDIYYGSSDRFVQLDAAVTSGAGYGQPQFTHISVGLDNTVLATDAHTGTVFRLKKTDPTTQPQSHPPLWTALPGTGPRGLHIANCSLSTSDFIVGVSKDGRSYRFSNGRWTSMGGGAKLNNVGVGADGYVIGVDRDGDLFGFQLEKLLVPARTVPKAIAIDGKGYDFNNNNNNNKQEYEAMEMPKTPTQQKSFSRRPMASPRELFEMAAGDRGNSSEKLSLGGAAAASAAIAAGRSSSYSRFTMVRSESAMSKRSYASDIGSGRTTPTGLNIIQQPSQDPLSQVLEVSSGASTSSGSLEMLSPESPLRVLTKRTGDSYFEPRSDTECLKSPASGFPMDGNPYITTRSLESSQNNTRNSSPASSTRIPEALNSTIGSSSLSNDLTKERSLSKGDHDNKKQEVSDSDDSVDLAKVHRIHALALAKKGGEGQSQNNNHIGTSIQPEDNTKPLTPPPEDQTRSSEQEEGPGEKEEVLSMEPGNTRPELFVVTRFDTEQGINVVTGDGDSHDAQENHNVDTHLHTPPMTTPEEDKRQPFATSSKDIDFLSGGERSFSMASSGEGFGEGRGRSDSLRVEMNLVELVAGEDHPEEYKRRPFRPSIDEGSTQQHPQQQQQPSPQSSGPQPYSIFSSTSFPEKEKEHTDFIPSDPKHFFLQEDPSLYYQAPELSSHRTSGSSEEFMLQQQAFLRQARLRSESFQNNTINNTNNNSNIGKREVFENIKEEAPSSPIPLQLLSPSTSKTEIDTYPEHPLANPGQHQYYQQEQKQEYQPFINTPPPLASTSAPHNINNIDNNMPFDPATTPQITPLITSQPEQQEQLPLEERKRQLYQTEMQLEQQRLQQLHQPNPIPRPQPSVPAYLPPQPGGDKDKDTDEAASRPSYSSSHLQHYVDTTMVYQSGLVSAERRQSQLLLRRNGGGGGGGVGGLTRQGGIQGEDAHGRWIGGSDPSDVRQWNPDDVHKNKCCTIL</sequence>
<feature type="compositionally biased region" description="Basic and acidic residues" evidence="1">
    <location>
        <begin position="663"/>
        <end position="678"/>
    </location>
</feature>
<feature type="compositionally biased region" description="Basic and acidic residues" evidence="1">
    <location>
        <begin position="615"/>
        <end position="632"/>
    </location>
</feature>
<name>A0A9P5SEI6_9FUNG</name>
<evidence type="ECO:0000313" key="2">
    <source>
        <dbReference type="EMBL" id="KAF9327325.1"/>
    </source>
</evidence>
<feature type="compositionally biased region" description="Polar residues" evidence="1">
    <location>
        <begin position="936"/>
        <end position="949"/>
    </location>
</feature>